<name>A0A7R9M3A4_9ACAR</name>
<dbReference type="OrthoDB" id="1885901at2759"/>
<keyword evidence="3" id="KW-1185">Reference proteome</keyword>
<feature type="non-terminal residue" evidence="2">
    <location>
        <position position="665"/>
    </location>
</feature>
<evidence type="ECO:0000313" key="2">
    <source>
        <dbReference type="EMBL" id="CAD7652777.1"/>
    </source>
</evidence>
<feature type="region of interest" description="Disordered" evidence="1">
    <location>
        <begin position="111"/>
        <end position="146"/>
    </location>
</feature>
<reference evidence="2" key="1">
    <citation type="submission" date="2020-11" db="EMBL/GenBank/DDBJ databases">
        <authorList>
            <person name="Tran Van P."/>
        </authorList>
    </citation>
    <scope>NUCLEOTIDE SEQUENCE</scope>
</reference>
<evidence type="ECO:0000313" key="3">
    <source>
        <dbReference type="Proteomes" id="UP000728032"/>
    </source>
</evidence>
<evidence type="ECO:0008006" key="4">
    <source>
        <dbReference type="Google" id="ProtNLM"/>
    </source>
</evidence>
<feature type="region of interest" description="Disordered" evidence="1">
    <location>
        <begin position="206"/>
        <end position="231"/>
    </location>
</feature>
<dbReference type="AlphaFoldDB" id="A0A7R9M3A4"/>
<sequence>PRFGANVSVDPQTGAAVFSQTTPIVVMELGSTVHQIPVPNPNPNPTTANTTNGSQTNGSANQSNSGNSSTTTPPQSQPLPHAPGVLIPHFDPYLRCNSPFTIPEIRTQVSVGISTGRPTRQSTTNNNNNDNLNDNQSANNNPFPNLGQIVNGILSGFLGGGLGAGGPTPPDPNRNTNSTGTNIGPTLVGGAAVNVDPTLIDLMGRLNNERPQNNDSNTGSEDSQNNGNNASNMTDMFMSFVNGILQIISGGQTEAINVSNFLAQLEGFSYVEGESIANDVFMVMARVLTFQDLFLIFAGNPEPLNRVREPIRQFVSTHILEGKPATNENIQTAVTQIINSWRPGIEVMISGISLVPEIDLMSTVDQFLRFNLNRILQFFLFPPELEFGNTFFTIVREFLIDLISLSQVCFTDGVLALQRIVGAFIEHMSSELNPEIQEWMSSVAVRHLNEYINNNNTEQSPNTQSYIVRAGSEPVVGAVAPTAPVADSTAGGAASDADAENVEFLDARSEFDDTVRHMNGGQQRDPSYNDMPSVVIGSEAWHSSVPTDWVPIITNDIERQRRLPAQRPVSDAYMNGMSKRRRIERRPINLRDSLRTALSATGAQPRVPANGEEIVNEMSSNAVLNHSFDALVRNVVGDRIVTDDDYINARIQNPDRFTHSKDYFK</sequence>
<dbReference type="Proteomes" id="UP000728032">
    <property type="component" value="Unassembled WGS sequence"/>
</dbReference>
<dbReference type="GO" id="GO:0071818">
    <property type="term" value="C:BAT3 complex"/>
    <property type="evidence" value="ECO:0007669"/>
    <property type="project" value="TreeGrafter"/>
</dbReference>
<accession>A0A7R9M3A4</accession>
<feature type="compositionally biased region" description="Polar residues" evidence="1">
    <location>
        <begin position="209"/>
        <end position="231"/>
    </location>
</feature>
<feature type="compositionally biased region" description="Low complexity" evidence="1">
    <location>
        <begin position="121"/>
        <end position="141"/>
    </location>
</feature>
<evidence type="ECO:0000256" key="1">
    <source>
        <dbReference type="SAM" id="MobiDB-lite"/>
    </source>
</evidence>
<dbReference type="PANTHER" id="PTHR15204:SF0">
    <property type="entry name" value="LARGE PROLINE-RICH PROTEIN BAG6"/>
    <property type="match status" value="1"/>
</dbReference>
<feature type="compositionally biased region" description="Polar residues" evidence="1">
    <location>
        <begin position="173"/>
        <end position="184"/>
    </location>
</feature>
<protein>
    <recommendedName>
        <fullName evidence="4">Large proline-rich protein BAG6</fullName>
    </recommendedName>
</protein>
<feature type="compositionally biased region" description="Polar residues" evidence="1">
    <location>
        <begin position="111"/>
        <end position="120"/>
    </location>
</feature>
<dbReference type="GO" id="GO:0031593">
    <property type="term" value="F:polyubiquitin modification-dependent protein binding"/>
    <property type="evidence" value="ECO:0007669"/>
    <property type="project" value="TreeGrafter"/>
</dbReference>
<proteinExistence type="predicted"/>
<dbReference type="EMBL" id="CAJPVJ010005921">
    <property type="protein sequence ID" value="CAG2169964.1"/>
    <property type="molecule type" value="Genomic_DNA"/>
</dbReference>
<feature type="region of interest" description="Disordered" evidence="1">
    <location>
        <begin position="161"/>
        <end position="188"/>
    </location>
</feature>
<dbReference type="GO" id="GO:0051787">
    <property type="term" value="F:misfolded protein binding"/>
    <property type="evidence" value="ECO:0007669"/>
    <property type="project" value="TreeGrafter"/>
</dbReference>
<feature type="compositionally biased region" description="Low complexity" evidence="1">
    <location>
        <begin position="45"/>
        <end position="74"/>
    </location>
</feature>
<dbReference type="GO" id="GO:0036503">
    <property type="term" value="P:ERAD pathway"/>
    <property type="evidence" value="ECO:0007669"/>
    <property type="project" value="TreeGrafter"/>
</dbReference>
<dbReference type="EMBL" id="OC920746">
    <property type="protein sequence ID" value="CAD7652777.1"/>
    <property type="molecule type" value="Genomic_DNA"/>
</dbReference>
<organism evidence="2">
    <name type="scientific">Oppiella nova</name>
    <dbReference type="NCBI Taxonomy" id="334625"/>
    <lineage>
        <taxon>Eukaryota</taxon>
        <taxon>Metazoa</taxon>
        <taxon>Ecdysozoa</taxon>
        <taxon>Arthropoda</taxon>
        <taxon>Chelicerata</taxon>
        <taxon>Arachnida</taxon>
        <taxon>Acari</taxon>
        <taxon>Acariformes</taxon>
        <taxon>Sarcoptiformes</taxon>
        <taxon>Oribatida</taxon>
        <taxon>Brachypylina</taxon>
        <taxon>Oppioidea</taxon>
        <taxon>Oppiidae</taxon>
        <taxon>Oppiella</taxon>
    </lineage>
</organism>
<gene>
    <name evidence="2" type="ORF">ONB1V03_LOCUS9436</name>
</gene>
<dbReference type="PANTHER" id="PTHR15204">
    <property type="entry name" value="LARGE PROLINE-RICH PROTEIN BAG6"/>
    <property type="match status" value="1"/>
</dbReference>
<feature type="region of interest" description="Disordered" evidence="1">
    <location>
        <begin position="35"/>
        <end position="85"/>
    </location>
</feature>